<accession>A0A177D079</accession>
<feature type="region of interest" description="Disordered" evidence="1">
    <location>
        <begin position="170"/>
        <end position="189"/>
    </location>
</feature>
<evidence type="ECO:0000256" key="1">
    <source>
        <dbReference type="SAM" id="MobiDB-lite"/>
    </source>
</evidence>
<evidence type="ECO:0000313" key="2">
    <source>
        <dbReference type="EMBL" id="OAG13105.1"/>
    </source>
</evidence>
<name>A0A177D079_9PLEO</name>
<sequence>MLVFESYARRRSARHTQPGNSAIAARRSRARPCLEPQRGLLRLATAGLVLRTSASHAAGARSDNAATALRWLTCQAATSPLTVSVSCIPACPQKVQEWGVVASWHGGDEARCQLLQIAAHGAILPRLASTQWQASSTPIRTTATQPCNARLSVFLFPRASHCSGSHQKCASTSSSGERSHVIGQATAPRARKHTLGSIFRQTKGCCCRSAHGQLASRKKTPLTCGYVILLQLPARQLNSCGTERLSRTPSLSMTYPKIFPLAEQQFGLEVVATGLTSGQFHALLTFIGGAVVTRRQDAHAECSVACRR</sequence>
<protein>
    <submittedName>
        <fullName evidence="2">Uncharacterized protein</fullName>
    </submittedName>
</protein>
<feature type="region of interest" description="Disordered" evidence="1">
    <location>
        <begin position="9"/>
        <end position="28"/>
    </location>
</feature>
<dbReference type="EMBL" id="KV441548">
    <property type="protein sequence ID" value="OAG13105.1"/>
    <property type="molecule type" value="Genomic_DNA"/>
</dbReference>
<dbReference type="RefSeq" id="XP_018043470.1">
    <property type="nucleotide sequence ID" value="XM_018179926.1"/>
</dbReference>
<proteinExistence type="predicted"/>
<evidence type="ECO:0000313" key="3">
    <source>
        <dbReference type="Proteomes" id="UP000077069"/>
    </source>
</evidence>
<gene>
    <name evidence="2" type="ORF">CC84DRAFT_1171708</name>
</gene>
<keyword evidence="3" id="KW-1185">Reference proteome</keyword>
<dbReference type="InParanoid" id="A0A177D079"/>
<dbReference type="Proteomes" id="UP000077069">
    <property type="component" value="Unassembled WGS sequence"/>
</dbReference>
<dbReference type="GeneID" id="28763412"/>
<reference evidence="2 3" key="1">
    <citation type="submission" date="2016-05" db="EMBL/GenBank/DDBJ databases">
        <title>Comparative analysis of secretome profiles of manganese(II)-oxidizing ascomycete fungi.</title>
        <authorList>
            <consortium name="DOE Joint Genome Institute"/>
            <person name="Zeiner C.A."/>
            <person name="Purvine S.O."/>
            <person name="Zink E.M."/>
            <person name="Wu S."/>
            <person name="Pasa-Tolic L."/>
            <person name="Chaput D.L."/>
            <person name="Haridas S."/>
            <person name="Grigoriev I.V."/>
            <person name="Santelli C.M."/>
            <person name="Hansel C.M."/>
        </authorList>
    </citation>
    <scope>NUCLEOTIDE SEQUENCE [LARGE SCALE GENOMIC DNA]</scope>
    <source>
        <strain evidence="2 3">AP3s5-JAC2a</strain>
    </source>
</reference>
<organism evidence="2 3">
    <name type="scientific">Paraphaeosphaeria sporulosa</name>
    <dbReference type="NCBI Taxonomy" id="1460663"/>
    <lineage>
        <taxon>Eukaryota</taxon>
        <taxon>Fungi</taxon>
        <taxon>Dikarya</taxon>
        <taxon>Ascomycota</taxon>
        <taxon>Pezizomycotina</taxon>
        <taxon>Dothideomycetes</taxon>
        <taxon>Pleosporomycetidae</taxon>
        <taxon>Pleosporales</taxon>
        <taxon>Massarineae</taxon>
        <taxon>Didymosphaeriaceae</taxon>
        <taxon>Paraphaeosphaeria</taxon>
    </lineage>
</organism>
<dbReference type="AlphaFoldDB" id="A0A177D079"/>